<evidence type="ECO:0000256" key="4">
    <source>
        <dbReference type="PROSITE-ProRule" id="PRU00433"/>
    </source>
</evidence>
<dbReference type="RefSeq" id="WP_092908142.1">
    <property type="nucleotide sequence ID" value="NZ_FOUZ01000007.1"/>
</dbReference>
<dbReference type="GO" id="GO:0009055">
    <property type="term" value="F:electron transfer activity"/>
    <property type="evidence" value="ECO:0007669"/>
    <property type="project" value="InterPro"/>
</dbReference>
<dbReference type="EMBL" id="FOUZ01000007">
    <property type="protein sequence ID" value="SFN14745.1"/>
    <property type="molecule type" value="Genomic_DNA"/>
</dbReference>
<keyword evidence="7" id="KW-1185">Reference proteome</keyword>
<dbReference type="PANTHER" id="PTHR40394">
    <property type="entry name" value="LIPOPROTEIN-RELATED"/>
    <property type="match status" value="1"/>
</dbReference>
<dbReference type="GO" id="GO:0020037">
    <property type="term" value="F:heme binding"/>
    <property type="evidence" value="ECO:0007669"/>
    <property type="project" value="InterPro"/>
</dbReference>
<dbReference type="PROSITE" id="PS51257">
    <property type="entry name" value="PROKAR_LIPOPROTEIN"/>
    <property type="match status" value="1"/>
</dbReference>
<evidence type="ECO:0000313" key="7">
    <source>
        <dbReference type="Proteomes" id="UP000199149"/>
    </source>
</evidence>
<evidence type="ECO:0000256" key="2">
    <source>
        <dbReference type="ARBA" id="ARBA00022723"/>
    </source>
</evidence>
<dbReference type="STRING" id="684065.SAMN05421738_10787"/>
<gene>
    <name evidence="6" type="ORF">SAMN05421738_10787</name>
</gene>
<dbReference type="AlphaFoldDB" id="A0A1I4WMJ5"/>
<evidence type="ECO:0000256" key="3">
    <source>
        <dbReference type="ARBA" id="ARBA00023004"/>
    </source>
</evidence>
<keyword evidence="2 4" id="KW-0479">Metal-binding</keyword>
<accession>A0A1I4WMJ5</accession>
<protein>
    <submittedName>
        <fullName evidence="6">Cytochrome c, mono-and diheme variants</fullName>
    </submittedName>
</protein>
<dbReference type="Pfam" id="PF13442">
    <property type="entry name" value="Cytochrome_CBB3"/>
    <property type="match status" value="1"/>
</dbReference>
<organism evidence="6 7">
    <name type="scientific">Algoriella xinjiangensis</name>
    <dbReference type="NCBI Taxonomy" id="684065"/>
    <lineage>
        <taxon>Bacteria</taxon>
        <taxon>Pseudomonadati</taxon>
        <taxon>Bacteroidota</taxon>
        <taxon>Flavobacteriia</taxon>
        <taxon>Flavobacteriales</taxon>
        <taxon>Weeksellaceae</taxon>
        <taxon>Algoriella</taxon>
    </lineage>
</organism>
<dbReference type="PROSITE" id="PS51007">
    <property type="entry name" value="CYTC"/>
    <property type="match status" value="1"/>
</dbReference>
<feature type="domain" description="Cytochrome c" evidence="5">
    <location>
        <begin position="114"/>
        <end position="197"/>
    </location>
</feature>
<evidence type="ECO:0000259" key="5">
    <source>
        <dbReference type="PROSITE" id="PS51007"/>
    </source>
</evidence>
<keyword evidence="3 4" id="KW-0408">Iron</keyword>
<dbReference type="Gene3D" id="1.10.760.10">
    <property type="entry name" value="Cytochrome c-like domain"/>
    <property type="match status" value="1"/>
</dbReference>
<proteinExistence type="predicted"/>
<evidence type="ECO:0000256" key="1">
    <source>
        <dbReference type="ARBA" id="ARBA00022617"/>
    </source>
</evidence>
<reference evidence="7" key="1">
    <citation type="submission" date="2016-10" db="EMBL/GenBank/DDBJ databases">
        <authorList>
            <person name="Varghese N."/>
            <person name="Submissions S."/>
        </authorList>
    </citation>
    <scope>NUCLEOTIDE SEQUENCE [LARGE SCALE GENOMIC DNA]</scope>
    <source>
        <strain evidence="7">XJ109</strain>
    </source>
</reference>
<dbReference type="InterPro" id="IPR036909">
    <property type="entry name" value="Cyt_c-like_dom_sf"/>
</dbReference>
<name>A0A1I4WMJ5_9FLAO</name>
<dbReference type="OrthoDB" id="9796771at2"/>
<dbReference type="Proteomes" id="UP000199149">
    <property type="component" value="Unassembled WGS sequence"/>
</dbReference>
<keyword evidence="1 4" id="KW-0349">Heme</keyword>
<dbReference type="SUPFAM" id="SSF46626">
    <property type="entry name" value="Cytochrome c"/>
    <property type="match status" value="1"/>
</dbReference>
<dbReference type="PANTHER" id="PTHR40394:SF2">
    <property type="entry name" value="QUINOL:CYTOCHROME C OXIDOREDUCTASE MEMBRANE PROTEIN"/>
    <property type="match status" value="1"/>
</dbReference>
<sequence length="229" mass="24634">MKKIALFIGLGSMLITSCSDKKRHSSIVYMPDMYYPIAYDPYEKATFGYPHDEENSEVPLFSKNHNMSALESVEGAVARTDGDILPWTFKNNNAGYAQAKAVTTSPLNAANKAADLERGKLLFHQNCAVCHGDSGDGQGSIVKSKAYSGVPNYSERDVTVGSVYHVIMYGKNAMGSYASQMIPADRWRVAEYVMSLKQGSATATAEAAPAADAAKVEAAPVTAETATKK</sequence>
<dbReference type="InterPro" id="IPR009056">
    <property type="entry name" value="Cyt_c-like_dom"/>
</dbReference>
<evidence type="ECO:0000313" key="6">
    <source>
        <dbReference type="EMBL" id="SFN14745.1"/>
    </source>
</evidence>
<dbReference type="GO" id="GO:0046872">
    <property type="term" value="F:metal ion binding"/>
    <property type="evidence" value="ECO:0007669"/>
    <property type="project" value="UniProtKB-KW"/>
</dbReference>